<dbReference type="OrthoDB" id="1431221at2"/>
<dbReference type="Proteomes" id="UP000238042">
    <property type="component" value="Unassembled WGS sequence"/>
</dbReference>
<name>A0A2S8ACD9_9FLAO</name>
<dbReference type="AlphaFoldDB" id="A0A2S8ACD9"/>
<dbReference type="Pfam" id="PF19515">
    <property type="entry name" value="DUF6048"/>
    <property type="match status" value="1"/>
</dbReference>
<evidence type="ECO:0008006" key="3">
    <source>
        <dbReference type="Google" id="ProtNLM"/>
    </source>
</evidence>
<reference evidence="1 2" key="1">
    <citation type="submission" date="2018-02" db="EMBL/GenBank/DDBJ databases">
        <title>Genome sequences of Apibacter spp., gut symbionts of Asian honey bees.</title>
        <authorList>
            <person name="Kwong W.K."/>
            <person name="Steele M.I."/>
            <person name="Moran N.A."/>
        </authorList>
    </citation>
    <scope>NUCLEOTIDE SEQUENCE [LARGE SCALE GENOMIC DNA]</scope>
    <source>
        <strain evidence="2">wkB301</strain>
    </source>
</reference>
<organism evidence="1 2">
    <name type="scientific">Apibacter adventoris</name>
    <dbReference type="NCBI Taxonomy" id="1679466"/>
    <lineage>
        <taxon>Bacteria</taxon>
        <taxon>Pseudomonadati</taxon>
        <taxon>Bacteroidota</taxon>
        <taxon>Flavobacteriia</taxon>
        <taxon>Flavobacteriales</taxon>
        <taxon>Weeksellaceae</taxon>
        <taxon>Apibacter</taxon>
    </lineage>
</organism>
<evidence type="ECO:0000313" key="1">
    <source>
        <dbReference type="EMBL" id="PQL92634.1"/>
    </source>
</evidence>
<dbReference type="EMBL" id="PSZM01000037">
    <property type="protein sequence ID" value="PQL92634.1"/>
    <property type="molecule type" value="Genomic_DNA"/>
</dbReference>
<protein>
    <recommendedName>
        <fullName evidence="3">Outer membrane protein beta-barrel domain-containing protein</fullName>
    </recommendedName>
</protein>
<comment type="caution">
    <text evidence="1">The sequence shown here is derived from an EMBL/GenBank/DDBJ whole genome shotgun (WGS) entry which is preliminary data.</text>
</comment>
<evidence type="ECO:0000313" key="2">
    <source>
        <dbReference type="Proteomes" id="UP000238042"/>
    </source>
</evidence>
<gene>
    <name evidence="1" type="ORF">C4S77_06325</name>
</gene>
<proteinExistence type="predicted"/>
<keyword evidence="2" id="KW-1185">Reference proteome</keyword>
<sequence>MKSLRIYILLISFFIGVLVFAQTKPTDTIKNENPKQLFIGIDLLNPVVSFFSDKKNFNGYISYKIKNRWVTFLGLGYEKNIYKKNDWDVEGKGIFGELGFNYILTNNYEKNGEGFYVGARLGFSPFKQNIKKYPIKGMNSNNQIQPIGNGSLSESNVSSGWLGLIAGAKVQLGNSPFYIDFMAEPKFILYSKKQDDIDNLVVPGYGKDKGNMNISLFWGISCKLF</sequence>
<dbReference type="RefSeq" id="WP_146106061.1">
    <property type="nucleotide sequence ID" value="NZ_PSZM01000037.1"/>
</dbReference>
<dbReference type="InterPro" id="IPR046111">
    <property type="entry name" value="DUF6048"/>
</dbReference>
<accession>A0A2S8ACD9</accession>